<evidence type="ECO:0008006" key="3">
    <source>
        <dbReference type="Google" id="ProtNLM"/>
    </source>
</evidence>
<sequence>MRVKESSHLFKHKPEDTALDEQDRRDALMHIIRQDDQLMALLSGLRTLDFPDWRLVSGAIYQTVWNVLTGQPQGYGIKDYDVAYFDASDLSYEAEDAVIKQAATALPDWCDRIEVRNQARVHLWYPDRFGGAYPKLSCTDESLENYMCTTHAVAVRLEHNGEISIAAPFGLADIFSLTIRPSTKLPSNQTHYGQKAKRMSQLWPQLKVLDWHSGKPVRPEFL</sequence>
<dbReference type="PANTHER" id="PTHR39166">
    <property type="entry name" value="BLL1166 PROTEIN"/>
    <property type="match status" value="1"/>
</dbReference>
<dbReference type="AlphaFoldDB" id="A0A2N5XNN1"/>
<gene>
    <name evidence="1" type="ORF">C0081_14515</name>
</gene>
<dbReference type="EMBL" id="PKUQ01000031">
    <property type="protein sequence ID" value="PLW76129.1"/>
    <property type="molecule type" value="Genomic_DNA"/>
</dbReference>
<organism evidence="1 2">
    <name type="scientific">Cohaesibacter celericrescens</name>
    <dbReference type="NCBI Taxonomy" id="2067669"/>
    <lineage>
        <taxon>Bacteria</taxon>
        <taxon>Pseudomonadati</taxon>
        <taxon>Pseudomonadota</taxon>
        <taxon>Alphaproteobacteria</taxon>
        <taxon>Hyphomicrobiales</taxon>
        <taxon>Cohaesibacteraceae</taxon>
    </lineage>
</organism>
<dbReference type="Proteomes" id="UP000234881">
    <property type="component" value="Unassembled WGS sequence"/>
</dbReference>
<evidence type="ECO:0000313" key="1">
    <source>
        <dbReference type="EMBL" id="PLW76129.1"/>
    </source>
</evidence>
<keyword evidence="2" id="KW-1185">Reference proteome</keyword>
<evidence type="ECO:0000313" key="2">
    <source>
        <dbReference type="Proteomes" id="UP000234881"/>
    </source>
</evidence>
<dbReference type="OrthoDB" id="9805247at2"/>
<protein>
    <recommendedName>
        <fullName evidence="3">Nucleotidyltransferase family protein</fullName>
    </recommendedName>
</protein>
<reference evidence="1 2" key="1">
    <citation type="submission" date="2018-01" db="EMBL/GenBank/DDBJ databases">
        <title>The draft genome sequence of Cohaesibacter sp. H1304.</title>
        <authorList>
            <person name="Wang N.-N."/>
            <person name="Du Z.-J."/>
        </authorList>
    </citation>
    <scope>NUCLEOTIDE SEQUENCE [LARGE SCALE GENOMIC DNA]</scope>
    <source>
        <strain evidence="1 2">H1304</strain>
    </source>
</reference>
<proteinExistence type="predicted"/>
<comment type="caution">
    <text evidence="1">The sequence shown here is derived from an EMBL/GenBank/DDBJ whole genome shotgun (WGS) entry which is preliminary data.</text>
</comment>
<accession>A0A2N5XNN1</accession>
<dbReference type="PANTHER" id="PTHR39166:SF1">
    <property type="entry name" value="BLL1166 PROTEIN"/>
    <property type="match status" value="1"/>
</dbReference>
<dbReference type="Pfam" id="PF06042">
    <property type="entry name" value="NTP_transf_6"/>
    <property type="match status" value="1"/>
</dbReference>
<dbReference type="InterPro" id="IPR009267">
    <property type="entry name" value="NTP_transf_6"/>
</dbReference>
<name>A0A2N5XNN1_9HYPH</name>